<organism evidence="1">
    <name type="scientific">Magnetospirillum gryphiswaldense</name>
    <dbReference type="NCBI Taxonomy" id="55518"/>
    <lineage>
        <taxon>Bacteria</taxon>
        <taxon>Pseudomonadati</taxon>
        <taxon>Pseudomonadota</taxon>
        <taxon>Alphaproteobacteria</taxon>
        <taxon>Rhodospirillales</taxon>
        <taxon>Rhodospirillaceae</taxon>
        <taxon>Magnetospirillum</taxon>
    </lineage>
</organism>
<accession>A4TXZ5</accession>
<reference evidence="1" key="1">
    <citation type="journal article" date="2007" name="J. Bacteriol.">
        <title>Comparative genome analysis of four magnetotactic bacteria reveals a complex set of group-specific genes implicated in magnetosome biomineralization and function.</title>
        <authorList>
            <person name="Richter M."/>
            <person name="Kube M."/>
            <person name="Bazylinski D.A."/>
            <person name="Lombardot T."/>
            <person name="Gloeckner F.O."/>
            <person name="Reinhardt R."/>
            <person name="Schueler D."/>
        </authorList>
    </citation>
    <scope>NUCLEOTIDE SEQUENCE</scope>
    <source>
        <strain evidence="1">MSR-1</strain>
    </source>
</reference>
<dbReference type="RefSeq" id="WP_024079211.1">
    <property type="nucleotide sequence ID" value="NZ_CP027527.1"/>
</dbReference>
<evidence type="ECO:0000313" key="1">
    <source>
        <dbReference type="EMBL" id="CAM75502.1"/>
    </source>
</evidence>
<dbReference type="AlphaFoldDB" id="A4TXZ5"/>
<sequence length="137" mass="14311">MSNVSSPLLDHNTADIAENLQLGKGASFWAYISPQNNTSAVVTKWSVTLQQLNGNWTGTITSDNPTQQLQTPGLSGVFKVIVSASGPNFGPTTLAPKAGSQADIGCNSNCAGMVGIVATADGKGAEYWTVWDAYCSR</sequence>
<gene>
    <name evidence="1" type="ORF">MGR_0558</name>
</gene>
<proteinExistence type="predicted"/>
<name>A4TXZ5_9PROT</name>
<protein>
    <submittedName>
        <fullName evidence="1">Uncharacterized protein</fullName>
    </submittedName>
</protein>
<dbReference type="EMBL" id="CU459003">
    <property type="protein sequence ID" value="CAM75502.1"/>
    <property type="molecule type" value="Genomic_DNA"/>
</dbReference>